<feature type="transmembrane region" description="Helical" evidence="8">
    <location>
        <begin position="21"/>
        <end position="42"/>
    </location>
</feature>
<dbReference type="PROSITE" id="PS51012">
    <property type="entry name" value="ABC_TM2"/>
    <property type="match status" value="1"/>
</dbReference>
<dbReference type="InterPro" id="IPR047817">
    <property type="entry name" value="ABC2_TM_bact-type"/>
</dbReference>
<dbReference type="EMBL" id="JBAKAR010000005">
    <property type="protein sequence ID" value="MEL0613112.1"/>
    <property type="molecule type" value="Genomic_DNA"/>
</dbReference>
<proteinExistence type="inferred from homology"/>
<feature type="transmembrane region" description="Helical" evidence="8">
    <location>
        <begin position="223"/>
        <end position="247"/>
    </location>
</feature>
<evidence type="ECO:0000256" key="6">
    <source>
        <dbReference type="ARBA" id="ARBA00022989"/>
    </source>
</evidence>
<keyword evidence="11" id="KW-1185">Reference proteome</keyword>
<comment type="caution">
    <text evidence="10">The sequence shown here is derived from an EMBL/GenBank/DDBJ whole genome shotgun (WGS) entry which is preliminary data.</text>
</comment>
<organism evidence="10 11">
    <name type="scientific">Marinomonas arenicola</name>
    <dbReference type="NCBI Taxonomy" id="569601"/>
    <lineage>
        <taxon>Bacteria</taxon>
        <taxon>Pseudomonadati</taxon>
        <taxon>Pseudomonadota</taxon>
        <taxon>Gammaproteobacteria</taxon>
        <taxon>Oceanospirillales</taxon>
        <taxon>Oceanospirillaceae</taxon>
        <taxon>Marinomonas</taxon>
    </lineage>
</organism>
<dbReference type="Proteomes" id="UP001379949">
    <property type="component" value="Unassembled WGS sequence"/>
</dbReference>
<dbReference type="Gene3D" id="3.40.1710.10">
    <property type="entry name" value="abc type-2 transporter like domain"/>
    <property type="match status" value="1"/>
</dbReference>
<dbReference type="Pfam" id="PF12698">
    <property type="entry name" value="ABC2_membrane_3"/>
    <property type="match status" value="1"/>
</dbReference>
<feature type="domain" description="ABC transmembrane type-2" evidence="9">
    <location>
        <begin position="136"/>
        <end position="372"/>
    </location>
</feature>
<evidence type="ECO:0000256" key="1">
    <source>
        <dbReference type="ARBA" id="ARBA00004651"/>
    </source>
</evidence>
<evidence type="ECO:0000256" key="3">
    <source>
        <dbReference type="ARBA" id="ARBA00022448"/>
    </source>
</evidence>
<feature type="transmembrane region" description="Helical" evidence="8">
    <location>
        <begin position="346"/>
        <end position="367"/>
    </location>
</feature>
<keyword evidence="7 8" id="KW-0472">Membrane</keyword>
<evidence type="ECO:0000313" key="11">
    <source>
        <dbReference type="Proteomes" id="UP001379949"/>
    </source>
</evidence>
<comment type="subcellular location">
    <subcellularLocation>
        <location evidence="1">Cell membrane</location>
        <topology evidence="1">Multi-pass membrane protein</topology>
    </subcellularLocation>
</comment>
<accession>A0ABU9G6P5</accession>
<keyword evidence="5 8" id="KW-0812">Transmembrane</keyword>
<dbReference type="InterPro" id="IPR013525">
    <property type="entry name" value="ABC2_TM"/>
</dbReference>
<keyword evidence="3" id="KW-0813">Transport</keyword>
<evidence type="ECO:0000313" key="10">
    <source>
        <dbReference type="EMBL" id="MEL0613112.1"/>
    </source>
</evidence>
<keyword evidence="4" id="KW-1003">Cell membrane</keyword>
<feature type="transmembrane region" description="Helical" evidence="8">
    <location>
        <begin position="290"/>
        <end position="308"/>
    </location>
</feature>
<dbReference type="InterPro" id="IPR051449">
    <property type="entry name" value="ABC-2_transporter_component"/>
</dbReference>
<keyword evidence="6 8" id="KW-1133">Transmembrane helix</keyword>
<name>A0ABU9G6P5_9GAMM</name>
<comment type="similarity">
    <text evidence="2">Belongs to the ABC-2 integral membrane protein family.</text>
</comment>
<feature type="transmembrane region" description="Helical" evidence="8">
    <location>
        <begin position="259"/>
        <end position="283"/>
    </location>
</feature>
<dbReference type="RefSeq" id="WP_341566930.1">
    <property type="nucleotide sequence ID" value="NZ_JBAKAR010000005.1"/>
</dbReference>
<evidence type="ECO:0000256" key="5">
    <source>
        <dbReference type="ARBA" id="ARBA00022692"/>
    </source>
</evidence>
<evidence type="ECO:0000256" key="7">
    <source>
        <dbReference type="ARBA" id="ARBA00023136"/>
    </source>
</evidence>
<evidence type="ECO:0000256" key="2">
    <source>
        <dbReference type="ARBA" id="ARBA00007783"/>
    </source>
</evidence>
<reference evidence="10 11" key="1">
    <citation type="submission" date="2024-02" db="EMBL/GenBank/DDBJ databases">
        <title>Bacteria isolated from the canopy kelp, Nereocystis luetkeana.</title>
        <authorList>
            <person name="Pfister C.A."/>
            <person name="Younker I.T."/>
            <person name="Light S.H."/>
        </authorList>
    </citation>
    <scope>NUCLEOTIDE SEQUENCE [LARGE SCALE GENOMIC DNA]</scope>
    <source>
        <strain evidence="10 11">TI.4.07</strain>
    </source>
</reference>
<protein>
    <submittedName>
        <fullName evidence="10">ABC transporter permease</fullName>
    </submittedName>
</protein>
<sequence>MKFRILDTNIVQLSIKELRSLWNDKVLLILIVWAFSGGIYVASTASSQELNNAPIAIVDEDNSPLSKTIGNAFTQPYFNTPAYIEYSAVEPVLNAGLYTFVIIIPAGFQSDVMAAKQPTLQINIDATQMSQAGIGDGYIQNIVSGEIKKFVTGKLEAFTLSATLIVRNKYNPNLTSSWFGSIMEIINNVTMLSIILAGAAVIREREHGTLEHLLVMPVKPLEIVLSKVLANGLMVLVAATLSLIVMVQYVLQVPIRGSVGLFVLGVALHLFATTSIGIFLGTVARTMPQLGLLFILTVLPLEMLSGGITPYESMPQIIQNIMQIAPTTHFVNLSQTILYRGGGFSIIWSQLLILLLIGCVFLVGAVARFRASVANA</sequence>
<evidence type="ECO:0000259" key="9">
    <source>
        <dbReference type="PROSITE" id="PS51012"/>
    </source>
</evidence>
<dbReference type="PANTHER" id="PTHR30294:SF47">
    <property type="entry name" value="INNER MEMBRANE TRANSPORT PERMEASE YHHJ"/>
    <property type="match status" value="1"/>
</dbReference>
<dbReference type="PANTHER" id="PTHR30294">
    <property type="entry name" value="MEMBRANE COMPONENT OF ABC TRANSPORTER YHHJ-RELATED"/>
    <property type="match status" value="1"/>
</dbReference>
<gene>
    <name evidence="10" type="ORF">V6242_08135</name>
</gene>
<evidence type="ECO:0000256" key="4">
    <source>
        <dbReference type="ARBA" id="ARBA00022475"/>
    </source>
</evidence>
<evidence type="ECO:0000256" key="8">
    <source>
        <dbReference type="SAM" id="Phobius"/>
    </source>
</evidence>